<dbReference type="EMBL" id="AZRL01000016">
    <property type="protein sequence ID" value="PNR96083.1"/>
    <property type="molecule type" value="Genomic_DNA"/>
</dbReference>
<dbReference type="SUPFAM" id="SSF103473">
    <property type="entry name" value="MFS general substrate transporter"/>
    <property type="match status" value="1"/>
</dbReference>
<dbReference type="Pfam" id="PF07690">
    <property type="entry name" value="MFS_1"/>
    <property type="match status" value="1"/>
</dbReference>
<reference evidence="9 10" key="1">
    <citation type="submission" date="2013-12" db="EMBL/GenBank/DDBJ databases">
        <title>Comparative genomics of Petrotoga isolates.</title>
        <authorList>
            <person name="Nesbo C.L."/>
            <person name="Charchuk R."/>
            <person name="Chow K."/>
        </authorList>
    </citation>
    <scope>NUCLEOTIDE SEQUENCE [LARGE SCALE GENOMIC DNA]</scope>
    <source>
        <strain evidence="9 10">DSM 13574</strain>
    </source>
</reference>
<evidence type="ECO:0000256" key="5">
    <source>
        <dbReference type="ARBA" id="ARBA00022989"/>
    </source>
</evidence>
<dbReference type="PROSITE" id="PS50850">
    <property type="entry name" value="MFS"/>
    <property type="match status" value="1"/>
</dbReference>
<feature type="domain" description="Major facilitator superfamily (MFS) profile" evidence="8">
    <location>
        <begin position="8"/>
        <end position="413"/>
    </location>
</feature>
<protein>
    <submittedName>
        <fullName evidence="9">MFS transporter</fullName>
    </submittedName>
</protein>
<name>A0A2K1NZX4_9BACT</name>
<evidence type="ECO:0000259" key="8">
    <source>
        <dbReference type="PROSITE" id="PS50850"/>
    </source>
</evidence>
<feature type="transmembrane region" description="Helical" evidence="7">
    <location>
        <begin position="359"/>
        <end position="381"/>
    </location>
</feature>
<dbReference type="InterPro" id="IPR011701">
    <property type="entry name" value="MFS"/>
</dbReference>
<dbReference type="Gene3D" id="1.20.1250.20">
    <property type="entry name" value="MFS general substrate transporter like domains"/>
    <property type="match status" value="1"/>
</dbReference>
<comment type="subcellular location">
    <subcellularLocation>
        <location evidence="1">Cell membrane</location>
        <topology evidence="1">Multi-pass membrane protein</topology>
    </subcellularLocation>
</comment>
<feature type="transmembrane region" description="Helical" evidence="7">
    <location>
        <begin position="46"/>
        <end position="66"/>
    </location>
</feature>
<dbReference type="PANTHER" id="PTHR43266">
    <property type="entry name" value="MACROLIDE-EFFLUX PROTEIN"/>
    <property type="match status" value="1"/>
</dbReference>
<evidence type="ECO:0000256" key="6">
    <source>
        <dbReference type="ARBA" id="ARBA00023136"/>
    </source>
</evidence>
<dbReference type="CDD" id="cd06173">
    <property type="entry name" value="MFS_MefA_like"/>
    <property type="match status" value="1"/>
</dbReference>
<dbReference type="RefSeq" id="WP_103067140.1">
    <property type="nucleotide sequence ID" value="NZ_AZRL01000016.1"/>
</dbReference>
<organism evidence="9 10">
    <name type="scientific">Petrotoga olearia DSM 13574</name>
    <dbReference type="NCBI Taxonomy" id="1122955"/>
    <lineage>
        <taxon>Bacteria</taxon>
        <taxon>Thermotogati</taxon>
        <taxon>Thermotogota</taxon>
        <taxon>Thermotogae</taxon>
        <taxon>Petrotogales</taxon>
        <taxon>Petrotogaceae</taxon>
        <taxon>Petrotoga</taxon>
    </lineage>
</organism>
<feature type="transmembrane region" description="Helical" evidence="7">
    <location>
        <begin position="9"/>
        <end position="34"/>
    </location>
</feature>
<feature type="transmembrane region" description="Helical" evidence="7">
    <location>
        <begin position="387"/>
        <end position="409"/>
    </location>
</feature>
<evidence type="ECO:0000313" key="10">
    <source>
        <dbReference type="Proteomes" id="UP000236434"/>
    </source>
</evidence>
<comment type="caution">
    <text evidence="9">The sequence shown here is derived from an EMBL/GenBank/DDBJ whole genome shotgun (WGS) entry which is preliminary data.</text>
</comment>
<dbReference type="InterPro" id="IPR020846">
    <property type="entry name" value="MFS_dom"/>
</dbReference>
<dbReference type="GO" id="GO:0005886">
    <property type="term" value="C:plasma membrane"/>
    <property type="evidence" value="ECO:0007669"/>
    <property type="project" value="UniProtKB-SubCell"/>
</dbReference>
<feature type="transmembrane region" description="Helical" evidence="7">
    <location>
        <begin position="258"/>
        <end position="280"/>
    </location>
</feature>
<dbReference type="Proteomes" id="UP000236434">
    <property type="component" value="Unassembled WGS sequence"/>
</dbReference>
<evidence type="ECO:0000256" key="1">
    <source>
        <dbReference type="ARBA" id="ARBA00004651"/>
    </source>
</evidence>
<evidence type="ECO:0000313" key="9">
    <source>
        <dbReference type="EMBL" id="PNR96083.1"/>
    </source>
</evidence>
<evidence type="ECO:0000256" key="4">
    <source>
        <dbReference type="ARBA" id="ARBA00022692"/>
    </source>
</evidence>
<feature type="transmembrane region" description="Helical" evidence="7">
    <location>
        <begin position="317"/>
        <end position="339"/>
    </location>
</feature>
<keyword evidence="3" id="KW-1003">Cell membrane</keyword>
<keyword evidence="5 7" id="KW-1133">Transmembrane helix</keyword>
<keyword evidence="6 7" id="KW-0472">Membrane</keyword>
<evidence type="ECO:0000256" key="2">
    <source>
        <dbReference type="ARBA" id="ARBA00022448"/>
    </source>
</evidence>
<dbReference type="AlphaFoldDB" id="A0A2K1NZX4"/>
<evidence type="ECO:0000256" key="7">
    <source>
        <dbReference type="SAM" id="Phobius"/>
    </source>
</evidence>
<sequence>MTNEQKRNFLLYSAGRLVSLIGTGIQLIALPLYILDLTGSGTLMGTFSLLSMLPGLIFSPIAGVLGDRRNRKKIMVNLDYLRGIIILFMAYSAYQGWMSITFIFTAQVFISILDSFFGGSTNAMLPDLVPIDFLTKANSINSSINSISNIIGPILGGIIYGFGGIKVVFLINGISFVVSAISEMFITYVPHFESKQKISFKSMFSDIKEGLIFIRGRKGLKELLLFALVVNFLLAPILTIVLPYVLRQEIGFTSEQYGITQSSFTVGILIGSILIGTIFSKNNPKKSVTLGLTVEAIILFIISGLFFPTIVTRFGGASWTFLIILYINLMIIGVSNAFINIPIDTNMQKMTPTNVRSRVFTVVELVARGAIPVGAQIYGILLDLMRGYQITLFASIVSVIVIILFLRIAPEETFNPKPFTEEV</sequence>
<dbReference type="PANTHER" id="PTHR43266:SF9">
    <property type="entry name" value="PERMEASE, MAJOR FACILITATOR SUPERFAMILY-RELATED"/>
    <property type="match status" value="1"/>
</dbReference>
<accession>A0A2K1NZX4</accession>
<gene>
    <name evidence="9" type="ORF">X929_06215</name>
</gene>
<evidence type="ECO:0000256" key="3">
    <source>
        <dbReference type="ARBA" id="ARBA00022475"/>
    </source>
</evidence>
<keyword evidence="2" id="KW-0813">Transport</keyword>
<keyword evidence="4 7" id="KW-0812">Transmembrane</keyword>
<feature type="transmembrane region" description="Helical" evidence="7">
    <location>
        <begin position="292"/>
        <end position="311"/>
    </location>
</feature>
<feature type="transmembrane region" description="Helical" evidence="7">
    <location>
        <begin position="223"/>
        <end position="246"/>
    </location>
</feature>
<proteinExistence type="predicted"/>
<dbReference type="OrthoDB" id="9763297at2"/>
<dbReference type="InterPro" id="IPR036259">
    <property type="entry name" value="MFS_trans_sf"/>
</dbReference>
<dbReference type="GO" id="GO:0022857">
    <property type="term" value="F:transmembrane transporter activity"/>
    <property type="evidence" value="ECO:0007669"/>
    <property type="project" value="InterPro"/>
</dbReference>